<reference evidence="2 3" key="1">
    <citation type="journal article" date="2013" name="BMC Genomics">
        <title>The miniature genome of a carnivorous plant Genlisea aurea contains a low number of genes and short non-coding sequences.</title>
        <authorList>
            <person name="Leushkin E.V."/>
            <person name="Sutormin R.A."/>
            <person name="Nabieva E.R."/>
            <person name="Penin A.A."/>
            <person name="Kondrashov A.S."/>
            <person name="Logacheva M.D."/>
        </authorList>
    </citation>
    <scope>NUCLEOTIDE SEQUENCE [LARGE SCALE GENOMIC DNA]</scope>
</reference>
<feature type="region of interest" description="Disordered" evidence="1">
    <location>
        <begin position="35"/>
        <end position="112"/>
    </location>
</feature>
<accession>S8CWM1</accession>
<evidence type="ECO:0000256" key="1">
    <source>
        <dbReference type="SAM" id="MobiDB-lite"/>
    </source>
</evidence>
<feature type="compositionally biased region" description="Low complexity" evidence="1">
    <location>
        <begin position="35"/>
        <end position="45"/>
    </location>
</feature>
<name>S8CWM1_9LAMI</name>
<organism evidence="2 3">
    <name type="scientific">Genlisea aurea</name>
    <dbReference type="NCBI Taxonomy" id="192259"/>
    <lineage>
        <taxon>Eukaryota</taxon>
        <taxon>Viridiplantae</taxon>
        <taxon>Streptophyta</taxon>
        <taxon>Embryophyta</taxon>
        <taxon>Tracheophyta</taxon>
        <taxon>Spermatophyta</taxon>
        <taxon>Magnoliopsida</taxon>
        <taxon>eudicotyledons</taxon>
        <taxon>Gunneridae</taxon>
        <taxon>Pentapetalae</taxon>
        <taxon>asterids</taxon>
        <taxon>lamiids</taxon>
        <taxon>Lamiales</taxon>
        <taxon>Lentibulariaceae</taxon>
        <taxon>Genlisea</taxon>
    </lineage>
</organism>
<dbReference type="Proteomes" id="UP000015453">
    <property type="component" value="Unassembled WGS sequence"/>
</dbReference>
<dbReference type="AlphaFoldDB" id="S8CWM1"/>
<gene>
    <name evidence="2" type="ORF">M569_02945</name>
</gene>
<evidence type="ECO:0000313" key="3">
    <source>
        <dbReference type="Proteomes" id="UP000015453"/>
    </source>
</evidence>
<comment type="caution">
    <text evidence="2">The sequence shown here is derived from an EMBL/GenBank/DDBJ whole genome shotgun (WGS) entry which is preliminary data.</text>
</comment>
<protein>
    <submittedName>
        <fullName evidence="2">Uncharacterized protein</fullName>
    </submittedName>
</protein>
<sequence>MTNRHHQAKEIPVYARFWEIGPFALIVASAAKQSSLSSCDSSSSPPCSPPRPFQGVGISTVIAPKREGKNPIPLQRNRDSEAFPLAANQPAAQPTTATRHHLVQQGNRIRTP</sequence>
<dbReference type="EMBL" id="AUSU01001102">
    <property type="protein sequence ID" value="EPS71814.1"/>
    <property type="molecule type" value="Genomic_DNA"/>
</dbReference>
<proteinExistence type="predicted"/>
<feature type="compositionally biased region" description="Low complexity" evidence="1">
    <location>
        <begin position="82"/>
        <end position="97"/>
    </location>
</feature>
<keyword evidence="3" id="KW-1185">Reference proteome</keyword>
<evidence type="ECO:0000313" key="2">
    <source>
        <dbReference type="EMBL" id="EPS71814.1"/>
    </source>
</evidence>